<evidence type="ECO:0000256" key="3">
    <source>
        <dbReference type="ARBA" id="ARBA00022827"/>
    </source>
</evidence>
<dbReference type="GeneID" id="19148656"/>
<dbReference type="Gene3D" id="3.50.50.100">
    <property type="match status" value="1"/>
</dbReference>
<dbReference type="GO" id="GO:0005737">
    <property type="term" value="C:cytoplasm"/>
    <property type="evidence" value="ECO:0007669"/>
    <property type="project" value="TreeGrafter"/>
</dbReference>
<dbReference type="PANTHER" id="PTHR43735">
    <property type="entry name" value="APOPTOSIS-INDUCING FACTOR 1"/>
    <property type="match status" value="1"/>
</dbReference>
<keyword evidence="4" id="KW-0560">Oxidoreductase</keyword>
<dbReference type="GO" id="GO:0004174">
    <property type="term" value="F:electron-transferring-flavoprotein dehydrogenase activity"/>
    <property type="evidence" value="ECO:0007669"/>
    <property type="project" value="TreeGrafter"/>
</dbReference>
<keyword evidence="2" id="KW-0285">Flavoprotein</keyword>
<evidence type="ECO:0000313" key="8">
    <source>
        <dbReference type="Proteomes" id="UP000053841"/>
    </source>
</evidence>
<dbReference type="OrthoDB" id="202203at2759"/>
<organism evidence="7 8">
    <name type="scientific">Cochliobolus carbonum (strain 26-R-13)</name>
    <name type="common">Maize leaf spot fungus</name>
    <name type="synonym">Bipolaris zeicola</name>
    <dbReference type="NCBI Taxonomy" id="930089"/>
    <lineage>
        <taxon>Eukaryota</taxon>
        <taxon>Fungi</taxon>
        <taxon>Dikarya</taxon>
        <taxon>Ascomycota</taxon>
        <taxon>Pezizomycotina</taxon>
        <taxon>Dothideomycetes</taxon>
        <taxon>Pleosporomycetidae</taxon>
        <taxon>Pleosporales</taxon>
        <taxon>Pleosporineae</taxon>
        <taxon>Pleosporaceae</taxon>
        <taxon>Bipolaris</taxon>
    </lineage>
</organism>
<gene>
    <name evidence="7" type="ORF">COCCADRAFT_37988</name>
</gene>
<dbReference type="Proteomes" id="UP000053841">
    <property type="component" value="Unassembled WGS sequence"/>
</dbReference>
<dbReference type="KEGG" id="bze:COCCADRAFT_37988"/>
<protein>
    <recommendedName>
        <fullName evidence="6">FAD/NAD(P)-binding domain-containing protein</fullName>
    </recommendedName>
</protein>
<comment type="similarity">
    <text evidence="1">Belongs to the FAD-dependent oxidoreductase family.</text>
</comment>
<dbReference type="Pfam" id="PF07992">
    <property type="entry name" value="Pyr_redox_2"/>
    <property type="match status" value="1"/>
</dbReference>
<name>W6Y279_COCC2</name>
<evidence type="ECO:0000256" key="5">
    <source>
        <dbReference type="SAM" id="MobiDB-lite"/>
    </source>
</evidence>
<dbReference type="PANTHER" id="PTHR43735:SF3">
    <property type="entry name" value="FERROPTOSIS SUPPRESSOR PROTEIN 1"/>
    <property type="match status" value="1"/>
</dbReference>
<dbReference type="eggNOG" id="KOG2495">
    <property type="taxonomic scope" value="Eukaryota"/>
</dbReference>
<evidence type="ECO:0000259" key="6">
    <source>
        <dbReference type="Pfam" id="PF07992"/>
    </source>
</evidence>
<proteinExistence type="inferred from homology"/>
<keyword evidence="3" id="KW-0274">FAD</keyword>
<dbReference type="HOGENOM" id="CLU_019845_6_2_1"/>
<feature type="domain" description="FAD/NAD(P)-binding" evidence="6">
    <location>
        <begin position="6"/>
        <end position="306"/>
    </location>
</feature>
<dbReference type="PRINTS" id="PR00469">
    <property type="entry name" value="PNDRDTASEII"/>
</dbReference>
<dbReference type="STRING" id="930089.W6Y279"/>
<dbReference type="GO" id="GO:0050660">
    <property type="term" value="F:flavin adenine dinucleotide binding"/>
    <property type="evidence" value="ECO:0007669"/>
    <property type="project" value="TreeGrafter"/>
</dbReference>
<evidence type="ECO:0000256" key="4">
    <source>
        <dbReference type="ARBA" id="ARBA00023002"/>
    </source>
</evidence>
<sequence length="418" mass="45561">MTEQRNIIVLGASGAGLQAAHYILKHILPALKAKNDAKYHVYIIAPSSTWYYRNASPRVAASTDRMSTEKVLFNLHDAFKQYSNEDFSFVEATATGLDTSAQKVSYRSKNGKEEQTLPYHALIVATGSNTYFTAFSMSGDAQDTLDSIASTNEKVASAKKIVIAGGGATAVEFAGEVAEHRNGKPRWFSKVVPKVEVTLVTSDARLLPTLRPAISETAERKLNDLGVKVIYNKRVTESTSKEDGRTVVALQNGDKLDADLYVPAYGIQPNSSWLPKELLDDKGYLITSSTLRVDAAGPRVYALGDIGSYSHNTYFDILNGLPVLATNLKRDLLSFDPARPDEKPKGKDRELKPDTRETMVVPIGSGGGVGAIMGWRLPNFVVWLLKGRDYMVGMSGFSTANGDGVKKEVKWTAEEAAI</sequence>
<dbReference type="AlphaFoldDB" id="W6Y279"/>
<dbReference type="RefSeq" id="XP_007713690.1">
    <property type="nucleotide sequence ID" value="XM_007715500.1"/>
</dbReference>
<reference evidence="7 8" key="1">
    <citation type="journal article" date="2013" name="PLoS Genet.">
        <title>Comparative genome structure, secondary metabolite, and effector coding capacity across Cochliobolus pathogens.</title>
        <authorList>
            <person name="Condon B.J."/>
            <person name="Leng Y."/>
            <person name="Wu D."/>
            <person name="Bushley K.E."/>
            <person name="Ohm R.A."/>
            <person name="Otillar R."/>
            <person name="Martin J."/>
            <person name="Schackwitz W."/>
            <person name="Grimwood J."/>
            <person name="MohdZainudin N."/>
            <person name="Xue C."/>
            <person name="Wang R."/>
            <person name="Manning V.A."/>
            <person name="Dhillon B."/>
            <person name="Tu Z.J."/>
            <person name="Steffenson B.J."/>
            <person name="Salamov A."/>
            <person name="Sun H."/>
            <person name="Lowry S."/>
            <person name="LaButti K."/>
            <person name="Han J."/>
            <person name="Copeland A."/>
            <person name="Lindquist E."/>
            <person name="Barry K."/>
            <person name="Schmutz J."/>
            <person name="Baker S.E."/>
            <person name="Ciuffetti L.M."/>
            <person name="Grigoriev I.V."/>
            <person name="Zhong S."/>
            <person name="Turgeon B.G."/>
        </authorList>
    </citation>
    <scope>NUCLEOTIDE SEQUENCE [LARGE SCALE GENOMIC DNA]</scope>
    <source>
        <strain evidence="7 8">26-R-13</strain>
    </source>
</reference>
<dbReference type="PRINTS" id="PR00368">
    <property type="entry name" value="FADPNR"/>
</dbReference>
<evidence type="ECO:0000313" key="7">
    <source>
        <dbReference type="EMBL" id="EUC32033.1"/>
    </source>
</evidence>
<dbReference type="EMBL" id="KI964644">
    <property type="protein sequence ID" value="EUC32033.1"/>
    <property type="molecule type" value="Genomic_DNA"/>
</dbReference>
<dbReference type="InterPro" id="IPR023753">
    <property type="entry name" value="FAD/NAD-binding_dom"/>
</dbReference>
<feature type="region of interest" description="Disordered" evidence="5">
    <location>
        <begin position="335"/>
        <end position="356"/>
    </location>
</feature>
<evidence type="ECO:0000256" key="2">
    <source>
        <dbReference type="ARBA" id="ARBA00022630"/>
    </source>
</evidence>
<dbReference type="SUPFAM" id="SSF51905">
    <property type="entry name" value="FAD/NAD(P)-binding domain"/>
    <property type="match status" value="1"/>
</dbReference>
<evidence type="ECO:0000256" key="1">
    <source>
        <dbReference type="ARBA" id="ARBA00006442"/>
    </source>
</evidence>
<keyword evidence="8" id="KW-1185">Reference proteome</keyword>
<accession>W6Y279</accession>
<dbReference type="InterPro" id="IPR036188">
    <property type="entry name" value="FAD/NAD-bd_sf"/>
</dbReference>